<reference evidence="3" key="2">
    <citation type="submission" date="2016-11" db="UniProtKB">
        <authorList>
            <consortium name="WormBaseParasite"/>
        </authorList>
    </citation>
    <scope>IDENTIFICATION</scope>
</reference>
<keyword evidence="2" id="KW-1185">Reference proteome</keyword>
<name>A0A1I7VJL8_LOALO</name>
<dbReference type="WBParaSite" id="EN70_3290">
    <property type="protein sequence ID" value="EN70_3290"/>
    <property type="gene ID" value="EN70_3290"/>
</dbReference>
<proteinExistence type="predicted"/>
<evidence type="ECO:0000256" key="1">
    <source>
        <dbReference type="SAM" id="MobiDB-lite"/>
    </source>
</evidence>
<protein>
    <submittedName>
        <fullName evidence="3">Uncharacterized protein</fullName>
    </submittedName>
</protein>
<organism evidence="2 3">
    <name type="scientific">Loa loa</name>
    <name type="common">Eye worm</name>
    <name type="synonym">Filaria loa</name>
    <dbReference type="NCBI Taxonomy" id="7209"/>
    <lineage>
        <taxon>Eukaryota</taxon>
        <taxon>Metazoa</taxon>
        <taxon>Ecdysozoa</taxon>
        <taxon>Nematoda</taxon>
        <taxon>Chromadorea</taxon>
        <taxon>Rhabditida</taxon>
        <taxon>Spirurina</taxon>
        <taxon>Spiruromorpha</taxon>
        <taxon>Filarioidea</taxon>
        <taxon>Onchocercidae</taxon>
        <taxon>Loa</taxon>
    </lineage>
</organism>
<accession>A0A1I7VJL8</accession>
<feature type="compositionally biased region" description="Basic and acidic residues" evidence="1">
    <location>
        <begin position="40"/>
        <end position="55"/>
    </location>
</feature>
<dbReference type="AlphaFoldDB" id="A0A1I7VJL8"/>
<feature type="region of interest" description="Disordered" evidence="1">
    <location>
        <begin position="40"/>
        <end position="59"/>
    </location>
</feature>
<evidence type="ECO:0000313" key="2">
    <source>
        <dbReference type="Proteomes" id="UP000095285"/>
    </source>
</evidence>
<dbReference type="Proteomes" id="UP000095285">
    <property type="component" value="Unassembled WGS sequence"/>
</dbReference>
<reference evidence="2" key="1">
    <citation type="submission" date="2012-04" db="EMBL/GenBank/DDBJ databases">
        <title>The Genome Sequence of Loa loa.</title>
        <authorList>
            <consortium name="The Broad Institute Genome Sequencing Platform"/>
            <consortium name="Broad Institute Genome Sequencing Center for Infectious Disease"/>
            <person name="Nutman T.B."/>
            <person name="Fink D.L."/>
            <person name="Russ C."/>
            <person name="Young S."/>
            <person name="Zeng Q."/>
            <person name="Gargeya S."/>
            <person name="Alvarado L."/>
            <person name="Berlin A."/>
            <person name="Chapman S.B."/>
            <person name="Chen Z."/>
            <person name="Freedman E."/>
            <person name="Gellesch M."/>
            <person name="Goldberg J."/>
            <person name="Griggs A."/>
            <person name="Gujja S."/>
            <person name="Heilman E.R."/>
            <person name="Heiman D."/>
            <person name="Howarth C."/>
            <person name="Mehta T."/>
            <person name="Neiman D."/>
            <person name="Pearson M."/>
            <person name="Roberts A."/>
            <person name="Saif S."/>
            <person name="Shea T."/>
            <person name="Shenoy N."/>
            <person name="Sisk P."/>
            <person name="Stolte C."/>
            <person name="Sykes S."/>
            <person name="White J."/>
            <person name="Yandava C."/>
            <person name="Haas B."/>
            <person name="Henn M.R."/>
            <person name="Nusbaum C."/>
            <person name="Birren B."/>
        </authorList>
    </citation>
    <scope>NUCLEOTIDE SEQUENCE [LARGE SCALE GENOMIC DNA]</scope>
</reference>
<evidence type="ECO:0000313" key="3">
    <source>
        <dbReference type="WBParaSite" id="EN70_3290"/>
    </source>
</evidence>
<sequence>MVKENNVQLRFYQNPVNYKQCLPLLLLEIPNPREKWKMAGEIDEKHKQKQKDTAHSDNSSNYLCRRVPIVTRVTPLHEYLLDGHLMKTFISATCLK</sequence>